<dbReference type="InterPro" id="IPR018392">
    <property type="entry name" value="LysM"/>
</dbReference>
<dbReference type="GO" id="GO:0042742">
    <property type="term" value="P:defense response to bacterium"/>
    <property type="evidence" value="ECO:0007669"/>
    <property type="project" value="UniProtKB-KW"/>
</dbReference>
<evidence type="ECO:0000313" key="7">
    <source>
        <dbReference type="EMBL" id="RMA57671.1"/>
    </source>
</evidence>
<name>A0A3L9YAD9_9FLAO</name>
<dbReference type="FunFam" id="1.10.530.10:FF:000060">
    <property type="entry name" value="Predicted protein"/>
    <property type="match status" value="1"/>
</dbReference>
<keyword evidence="2" id="KW-0081">Bacteriolytic enzyme</keyword>
<accession>A0A3L9YAD9</accession>
<comment type="caution">
    <text evidence="7">The sequence shown here is derived from an EMBL/GenBank/DDBJ whole genome shotgun (WGS) entry which is preliminary data.</text>
</comment>
<dbReference type="InterPro" id="IPR002901">
    <property type="entry name" value="MGlyc_endo_b_GlcNAc-like_dom"/>
</dbReference>
<dbReference type="PANTHER" id="PTHR33308:SF9">
    <property type="entry name" value="PEPTIDOGLYCAN HYDROLASE FLGJ"/>
    <property type="match status" value="1"/>
</dbReference>
<evidence type="ECO:0000259" key="6">
    <source>
        <dbReference type="PROSITE" id="PS51782"/>
    </source>
</evidence>
<dbReference type="InterPro" id="IPR051056">
    <property type="entry name" value="Glycosyl_Hydrolase_73"/>
</dbReference>
<dbReference type="SMART" id="SM00257">
    <property type="entry name" value="LysM"/>
    <property type="match status" value="1"/>
</dbReference>
<dbReference type="Gene3D" id="1.10.530.10">
    <property type="match status" value="1"/>
</dbReference>
<evidence type="ECO:0000313" key="8">
    <source>
        <dbReference type="Proteomes" id="UP000271339"/>
    </source>
</evidence>
<dbReference type="AlphaFoldDB" id="A0A3L9YAD9"/>
<keyword evidence="3 7" id="KW-0378">Hydrolase</keyword>
<feature type="domain" description="LysM" evidence="6">
    <location>
        <begin position="217"/>
        <end position="260"/>
    </location>
</feature>
<sequence length="265" mass="30189">MVLSGCKSHKKTTTYKKKTRTERTTTPVINNTSNPKDEETVTIVTPPKTNASYAEIVSNYINNYSGIAMEEMLQYGIPASITLAQGILESGAGRGELTSKANNHFGIKCHREWSGDRVYHDDDEAQECFRKYADPKYSFRDHSLFLTSRSRYADLFKLRKDDYKAWSKGLKKAGYATDPKYPDKLIGIIERYNLTSYDDEVLGGKVNTVRLDDTKISTYQVQKGDTLYNIARRHNITVETLKEYNGLRSNDISIGQELYLHPVKN</sequence>
<reference evidence="7 8" key="1">
    <citation type="submission" date="2018-10" db="EMBL/GenBank/DDBJ databases">
        <title>Genomic Encyclopedia of Archaeal and Bacterial Type Strains, Phase II (KMG-II): from individual species to whole genera.</title>
        <authorList>
            <person name="Goeker M."/>
        </authorList>
    </citation>
    <scope>NUCLEOTIDE SEQUENCE [LARGE SCALE GENOMIC DNA]</scope>
    <source>
        <strain evidence="7 8">DSM 23424</strain>
    </source>
</reference>
<dbReference type="SUPFAM" id="SSF54106">
    <property type="entry name" value="LysM domain"/>
    <property type="match status" value="1"/>
</dbReference>
<dbReference type="InterPro" id="IPR036779">
    <property type="entry name" value="LysM_dom_sf"/>
</dbReference>
<dbReference type="Proteomes" id="UP000271339">
    <property type="component" value="Unassembled WGS sequence"/>
</dbReference>
<dbReference type="Pfam" id="PF01476">
    <property type="entry name" value="LysM"/>
    <property type="match status" value="1"/>
</dbReference>
<dbReference type="PANTHER" id="PTHR33308">
    <property type="entry name" value="PEPTIDOGLYCAN HYDROLASE FLGJ"/>
    <property type="match status" value="1"/>
</dbReference>
<dbReference type="EMBL" id="REFC01000014">
    <property type="protein sequence ID" value="RMA57671.1"/>
    <property type="molecule type" value="Genomic_DNA"/>
</dbReference>
<feature type="region of interest" description="Disordered" evidence="5">
    <location>
        <begin position="1"/>
        <end position="27"/>
    </location>
</feature>
<dbReference type="GO" id="GO:0031640">
    <property type="term" value="P:killing of cells of another organism"/>
    <property type="evidence" value="ECO:0007669"/>
    <property type="project" value="UniProtKB-KW"/>
</dbReference>
<evidence type="ECO:0000256" key="1">
    <source>
        <dbReference type="ARBA" id="ARBA00022529"/>
    </source>
</evidence>
<protein>
    <recommendedName>
        <fullName evidence="4">Peptidoglycan hydrolase</fullName>
    </recommendedName>
</protein>
<gene>
    <name evidence="7" type="ORF">BXY75_2475</name>
</gene>
<evidence type="ECO:0000256" key="4">
    <source>
        <dbReference type="ARBA" id="ARBA00032108"/>
    </source>
</evidence>
<dbReference type="Gene3D" id="3.10.350.10">
    <property type="entry name" value="LysM domain"/>
    <property type="match status" value="1"/>
</dbReference>
<proteinExistence type="predicted"/>
<keyword evidence="8" id="KW-1185">Reference proteome</keyword>
<evidence type="ECO:0000256" key="3">
    <source>
        <dbReference type="ARBA" id="ARBA00022801"/>
    </source>
</evidence>
<dbReference type="PROSITE" id="PS51782">
    <property type="entry name" value="LYSM"/>
    <property type="match status" value="1"/>
</dbReference>
<dbReference type="GO" id="GO:0004040">
    <property type="term" value="F:amidase activity"/>
    <property type="evidence" value="ECO:0007669"/>
    <property type="project" value="InterPro"/>
</dbReference>
<organism evidence="7 8">
    <name type="scientific">Ulvibacter antarcticus</name>
    <dbReference type="NCBI Taxonomy" id="442714"/>
    <lineage>
        <taxon>Bacteria</taxon>
        <taxon>Pseudomonadati</taxon>
        <taxon>Bacteroidota</taxon>
        <taxon>Flavobacteriia</taxon>
        <taxon>Flavobacteriales</taxon>
        <taxon>Flavobacteriaceae</taxon>
        <taxon>Ulvibacter</taxon>
    </lineage>
</organism>
<evidence type="ECO:0000256" key="5">
    <source>
        <dbReference type="SAM" id="MobiDB-lite"/>
    </source>
</evidence>
<dbReference type="SMART" id="SM00047">
    <property type="entry name" value="LYZ2"/>
    <property type="match status" value="1"/>
</dbReference>
<evidence type="ECO:0000256" key="2">
    <source>
        <dbReference type="ARBA" id="ARBA00022638"/>
    </source>
</evidence>
<dbReference type="Pfam" id="PF01832">
    <property type="entry name" value="Glucosaminidase"/>
    <property type="match status" value="1"/>
</dbReference>
<dbReference type="CDD" id="cd00118">
    <property type="entry name" value="LysM"/>
    <property type="match status" value="1"/>
</dbReference>
<feature type="compositionally biased region" description="Basic residues" evidence="5">
    <location>
        <begin position="7"/>
        <end position="20"/>
    </location>
</feature>
<keyword evidence="1" id="KW-0929">Antimicrobial</keyword>